<evidence type="ECO:0000256" key="2">
    <source>
        <dbReference type="ARBA" id="ARBA00022670"/>
    </source>
</evidence>
<dbReference type="RefSeq" id="WP_089557183.1">
    <property type="nucleotide sequence ID" value="NZ_CP022474.1"/>
</dbReference>
<evidence type="ECO:0000256" key="1">
    <source>
        <dbReference type="ARBA" id="ARBA00007074"/>
    </source>
</evidence>
<organism evidence="8 9">
    <name type="scientific">Latilactobacillus curvatus</name>
    <name type="common">Lactobacillus curvatus</name>
    <dbReference type="NCBI Taxonomy" id="28038"/>
    <lineage>
        <taxon>Bacteria</taxon>
        <taxon>Bacillati</taxon>
        <taxon>Bacillota</taxon>
        <taxon>Bacilli</taxon>
        <taxon>Lactobacillales</taxon>
        <taxon>Lactobacillaceae</taxon>
        <taxon>Latilactobacillus</taxon>
    </lineage>
</organism>
<name>A0AAC9UT89_LATCU</name>
<keyword evidence="2" id="KW-0645">Protease</keyword>
<accession>A0AAC9UT89</accession>
<dbReference type="InterPro" id="IPR000064">
    <property type="entry name" value="NLP_P60_dom"/>
</dbReference>
<feature type="chain" id="PRO_5041948066" description="NlpC/P60 domain-containing protein" evidence="6">
    <location>
        <begin position="32"/>
        <end position="398"/>
    </location>
</feature>
<dbReference type="PANTHER" id="PTHR47053:SF1">
    <property type="entry name" value="MUREIN DD-ENDOPEPTIDASE MEPH-RELATED"/>
    <property type="match status" value="1"/>
</dbReference>
<reference evidence="8 9" key="1">
    <citation type="submission" date="2017-07" db="EMBL/GenBank/DDBJ databases">
        <title>Lactobacillus curvatus MRS6 whole genome.</title>
        <authorList>
            <person name="Jans C."/>
            <person name="Lagler S."/>
            <person name="Lacroix C."/>
            <person name="Meile L."/>
            <person name="Stevens M.J.A."/>
        </authorList>
    </citation>
    <scope>NUCLEOTIDE SEQUENCE [LARGE SCALE GENOMIC DNA]</scope>
    <source>
        <strain evidence="8 9">MRS6</strain>
    </source>
</reference>
<comment type="similarity">
    <text evidence="1">Belongs to the peptidase C40 family.</text>
</comment>
<dbReference type="PROSITE" id="PS51935">
    <property type="entry name" value="NLPC_P60"/>
    <property type="match status" value="1"/>
</dbReference>
<feature type="signal peptide" evidence="6">
    <location>
        <begin position="1"/>
        <end position="31"/>
    </location>
</feature>
<dbReference type="Gene3D" id="3.90.1720.10">
    <property type="entry name" value="endopeptidase domain like (from Nostoc punctiforme)"/>
    <property type="match status" value="1"/>
</dbReference>
<evidence type="ECO:0000313" key="9">
    <source>
        <dbReference type="Proteomes" id="UP000199749"/>
    </source>
</evidence>
<protein>
    <recommendedName>
        <fullName evidence="7">NlpC/P60 domain-containing protein</fullName>
    </recommendedName>
</protein>
<feature type="compositionally biased region" description="Low complexity" evidence="5">
    <location>
        <begin position="197"/>
        <end position="276"/>
    </location>
</feature>
<dbReference type="InterPro" id="IPR038765">
    <property type="entry name" value="Papain-like_cys_pep_sf"/>
</dbReference>
<dbReference type="InterPro" id="IPR051202">
    <property type="entry name" value="Peptidase_C40"/>
</dbReference>
<evidence type="ECO:0000256" key="5">
    <source>
        <dbReference type="SAM" id="MobiDB-lite"/>
    </source>
</evidence>
<keyword evidence="6" id="KW-0732">Signal</keyword>
<dbReference type="SUPFAM" id="SSF54001">
    <property type="entry name" value="Cysteine proteinases"/>
    <property type="match status" value="1"/>
</dbReference>
<evidence type="ECO:0000259" key="7">
    <source>
        <dbReference type="PROSITE" id="PS51935"/>
    </source>
</evidence>
<evidence type="ECO:0000313" key="8">
    <source>
        <dbReference type="EMBL" id="ASN60864.1"/>
    </source>
</evidence>
<sequence>MKKQKMTYLSSGMVGLAGLVLMGLQTNDAQAATNGTVNYADGATTVWTSPEVGQKPARYLATNQQVTIQDTKQVYGQTWYKLGNDEWVSSQFITAGDATAQPAATTAVKNTVTANFQSGATTVWADTTAAQPTGEYLTYGTTKNVIDQKDLNGTTWYQLESKGWVPASYVVLNNPNLDGVTPITNAPAVTPVAATTTTTEVQAPAAPQATTPAPATETPAPAATTEATTPAATTSTPAAATTTQPAQTQTTTTTQSSQQTTQAATTQQAPQTNTTTKASGNAQTVINAALSQIGTPYVWGGSTPGVGLDCSGLVQYAYAQAGVSLGRVTTAQEGAGQRVSLDNLQPGDILFWGGAGASYHDAIYIGGGQYVHAPQPGESVKTASISSYFMPSFAVRVL</sequence>
<dbReference type="Proteomes" id="UP000199749">
    <property type="component" value="Chromosome"/>
</dbReference>
<gene>
    <name evidence="8" type="ORF">CG419_09660</name>
</gene>
<dbReference type="AlphaFoldDB" id="A0AAC9UT89"/>
<dbReference type="GO" id="GO:0008234">
    <property type="term" value="F:cysteine-type peptidase activity"/>
    <property type="evidence" value="ECO:0007669"/>
    <property type="project" value="UniProtKB-KW"/>
</dbReference>
<keyword evidence="3" id="KW-0378">Hydrolase</keyword>
<keyword evidence="4" id="KW-0788">Thiol protease</keyword>
<dbReference type="Pfam" id="PF00877">
    <property type="entry name" value="NLPC_P60"/>
    <property type="match status" value="1"/>
</dbReference>
<proteinExistence type="inferred from homology"/>
<dbReference type="PANTHER" id="PTHR47053">
    <property type="entry name" value="MUREIN DD-ENDOPEPTIDASE MEPH-RELATED"/>
    <property type="match status" value="1"/>
</dbReference>
<feature type="region of interest" description="Disordered" evidence="5">
    <location>
        <begin position="197"/>
        <end position="279"/>
    </location>
</feature>
<evidence type="ECO:0000256" key="6">
    <source>
        <dbReference type="SAM" id="SignalP"/>
    </source>
</evidence>
<dbReference type="EMBL" id="CP022474">
    <property type="protein sequence ID" value="ASN60864.1"/>
    <property type="molecule type" value="Genomic_DNA"/>
</dbReference>
<evidence type="ECO:0000256" key="3">
    <source>
        <dbReference type="ARBA" id="ARBA00022801"/>
    </source>
</evidence>
<feature type="domain" description="NlpC/P60" evidence="7">
    <location>
        <begin position="279"/>
        <end position="398"/>
    </location>
</feature>
<dbReference type="GO" id="GO:0006508">
    <property type="term" value="P:proteolysis"/>
    <property type="evidence" value="ECO:0007669"/>
    <property type="project" value="UniProtKB-KW"/>
</dbReference>
<evidence type="ECO:0000256" key="4">
    <source>
        <dbReference type="ARBA" id="ARBA00022807"/>
    </source>
</evidence>